<evidence type="ECO:0000256" key="5">
    <source>
        <dbReference type="ARBA" id="ARBA00022989"/>
    </source>
</evidence>
<evidence type="ECO:0000313" key="10">
    <source>
        <dbReference type="Proteomes" id="UP000886803"/>
    </source>
</evidence>
<evidence type="ECO:0000256" key="4">
    <source>
        <dbReference type="ARBA" id="ARBA00022692"/>
    </source>
</evidence>
<feature type="transmembrane region" description="Helical" evidence="7">
    <location>
        <begin position="257"/>
        <end position="276"/>
    </location>
</feature>
<organism evidence="9 10">
    <name type="scientific">Candidatus Gemmiger avicola</name>
    <dbReference type="NCBI Taxonomy" id="2838605"/>
    <lineage>
        <taxon>Bacteria</taxon>
        <taxon>Bacillati</taxon>
        <taxon>Bacillota</taxon>
        <taxon>Clostridia</taxon>
        <taxon>Eubacteriales</taxon>
        <taxon>Gemmiger</taxon>
    </lineage>
</organism>
<protein>
    <submittedName>
        <fullName evidence="9">Carbohydrate ABC transporter permease</fullName>
    </submittedName>
</protein>
<evidence type="ECO:0000256" key="2">
    <source>
        <dbReference type="ARBA" id="ARBA00022448"/>
    </source>
</evidence>
<evidence type="ECO:0000256" key="3">
    <source>
        <dbReference type="ARBA" id="ARBA00022475"/>
    </source>
</evidence>
<dbReference type="Pfam" id="PF00528">
    <property type="entry name" value="BPD_transp_1"/>
    <property type="match status" value="1"/>
</dbReference>
<dbReference type="PANTHER" id="PTHR43744:SF9">
    <property type="entry name" value="POLYGALACTURONAN_RHAMNOGALACTURONAN TRANSPORT SYSTEM PERMEASE PROTEIN YTCP"/>
    <property type="match status" value="1"/>
</dbReference>
<evidence type="ECO:0000256" key="7">
    <source>
        <dbReference type="RuleBase" id="RU363032"/>
    </source>
</evidence>
<dbReference type="Gene3D" id="1.10.3720.10">
    <property type="entry name" value="MetI-like"/>
    <property type="match status" value="1"/>
</dbReference>
<keyword evidence="3" id="KW-1003">Cell membrane</keyword>
<feature type="domain" description="ABC transmembrane type-1" evidence="8">
    <location>
        <begin position="76"/>
        <end position="263"/>
    </location>
</feature>
<evidence type="ECO:0000256" key="6">
    <source>
        <dbReference type="ARBA" id="ARBA00023136"/>
    </source>
</evidence>
<sequence>MLTTKRKIRFSPFDAILYLFMLIIVALILFPMIHMIAVSFSTDTYVMKGQVGLWPLGFTTETYGYVFDDERIFRSYGNTIFYTILGTTLSLTITAMGAYALSSKRMVGHKFFSMMIVFTMFFNGGTIPTYLTVKAYGILDTIWAVILPGAVSTWNFIVMRSFFDSYPTEIEESGKVDGLTDAGVFFRLVLPTSKAVLATIGLYYAVSLWNAYFVPFIYLSDPDLFPLQLILHELLSAGSSNNATASVGDTLVVEESLKYATVLVSIAPIMCVYPFLQKYFVKGVMIGSVKG</sequence>
<dbReference type="AlphaFoldDB" id="A0A9D2S3J5"/>
<evidence type="ECO:0000256" key="1">
    <source>
        <dbReference type="ARBA" id="ARBA00004651"/>
    </source>
</evidence>
<comment type="caution">
    <text evidence="9">The sequence shown here is derived from an EMBL/GenBank/DDBJ whole genome shotgun (WGS) entry which is preliminary data.</text>
</comment>
<evidence type="ECO:0000313" key="9">
    <source>
        <dbReference type="EMBL" id="HJB42873.1"/>
    </source>
</evidence>
<reference evidence="9" key="1">
    <citation type="journal article" date="2021" name="PeerJ">
        <title>Extensive microbial diversity within the chicken gut microbiome revealed by metagenomics and culture.</title>
        <authorList>
            <person name="Gilroy R."/>
            <person name="Ravi A."/>
            <person name="Getino M."/>
            <person name="Pursley I."/>
            <person name="Horton D.L."/>
            <person name="Alikhan N.F."/>
            <person name="Baker D."/>
            <person name="Gharbi K."/>
            <person name="Hall N."/>
            <person name="Watson M."/>
            <person name="Adriaenssens E.M."/>
            <person name="Foster-Nyarko E."/>
            <person name="Jarju S."/>
            <person name="Secka A."/>
            <person name="Antonio M."/>
            <person name="Oren A."/>
            <person name="Chaudhuri R.R."/>
            <person name="La Ragione R."/>
            <person name="Hildebrand F."/>
            <person name="Pallen M.J."/>
        </authorList>
    </citation>
    <scope>NUCLEOTIDE SEQUENCE</scope>
    <source>
        <strain evidence="9">ChiBcec8-13705</strain>
    </source>
</reference>
<evidence type="ECO:0000259" key="8">
    <source>
        <dbReference type="PROSITE" id="PS50928"/>
    </source>
</evidence>
<proteinExistence type="inferred from homology"/>
<dbReference type="EMBL" id="DWYG01000174">
    <property type="protein sequence ID" value="HJB42873.1"/>
    <property type="molecule type" value="Genomic_DNA"/>
</dbReference>
<reference evidence="9" key="2">
    <citation type="submission" date="2021-04" db="EMBL/GenBank/DDBJ databases">
        <authorList>
            <person name="Gilroy R."/>
        </authorList>
    </citation>
    <scope>NUCLEOTIDE SEQUENCE</scope>
    <source>
        <strain evidence="9">ChiBcec8-13705</strain>
    </source>
</reference>
<keyword evidence="2 7" id="KW-0813">Transport</keyword>
<keyword evidence="6 7" id="KW-0472">Membrane</keyword>
<feature type="transmembrane region" description="Helical" evidence="7">
    <location>
        <begin position="111"/>
        <end position="131"/>
    </location>
</feature>
<accession>A0A9D2S3J5</accession>
<dbReference type="Proteomes" id="UP000886803">
    <property type="component" value="Unassembled WGS sequence"/>
</dbReference>
<feature type="transmembrane region" description="Helical" evidence="7">
    <location>
        <begin position="137"/>
        <end position="157"/>
    </location>
</feature>
<feature type="transmembrane region" description="Helical" evidence="7">
    <location>
        <begin position="15"/>
        <end position="37"/>
    </location>
</feature>
<dbReference type="SUPFAM" id="SSF161098">
    <property type="entry name" value="MetI-like"/>
    <property type="match status" value="1"/>
</dbReference>
<comment type="subcellular location">
    <subcellularLocation>
        <location evidence="1 7">Cell membrane</location>
        <topology evidence="1 7">Multi-pass membrane protein</topology>
    </subcellularLocation>
</comment>
<comment type="similarity">
    <text evidence="7">Belongs to the binding-protein-dependent transport system permease family.</text>
</comment>
<keyword evidence="4 7" id="KW-0812">Transmembrane</keyword>
<keyword evidence="5 7" id="KW-1133">Transmembrane helix</keyword>
<feature type="transmembrane region" description="Helical" evidence="7">
    <location>
        <begin position="80"/>
        <end position="99"/>
    </location>
</feature>
<dbReference type="InterPro" id="IPR000515">
    <property type="entry name" value="MetI-like"/>
</dbReference>
<dbReference type="PROSITE" id="PS50928">
    <property type="entry name" value="ABC_TM1"/>
    <property type="match status" value="1"/>
</dbReference>
<feature type="transmembrane region" description="Helical" evidence="7">
    <location>
        <begin position="195"/>
        <end position="219"/>
    </location>
</feature>
<dbReference type="GO" id="GO:0005886">
    <property type="term" value="C:plasma membrane"/>
    <property type="evidence" value="ECO:0007669"/>
    <property type="project" value="UniProtKB-SubCell"/>
</dbReference>
<name>A0A9D2S3J5_9FIRM</name>
<dbReference type="PANTHER" id="PTHR43744">
    <property type="entry name" value="ABC TRANSPORTER PERMEASE PROTEIN MG189-RELATED-RELATED"/>
    <property type="match status" value="1"/>
</dbReference>
<gene>
    <name evidence="9" type="ORF">H9945_10295</name>
</gene>
<dbReference type="CDD" id="cd06261">
    <property type="entry name" value="TM_PBP2"/>
    <property type="match status" value="1"/>
</dbReference>
<dbReference type="InterPro" id="IPR035906">
    <property type="entry name" value="MetI-like_sf"/>
</dbReference>
<dbReference type="GO" id="GO:0055085">
    <property type="term" value="P:transmembrane transport"/>
    <property type="evidence" value="ECO:0007669"/>
    <property type="project" value="InterPro"/>
</dbReference>